<evidence type="ECO:0000256" key="1">
    <source>
        <dbReference type="SAM" id="MobiDB-lite"/>
    </source>
</evidence>
<accession>A0A494Y886</accession>
<dbReference type="EMBL" id="RBZU01000002">
    <property type="protein sequence ID" value="RKP57787.1"/>
    <property type="molecule type" value="Genomic_DNA"/>
</dbReference>
<feature type="region of interest" description="Disordered" evidence="1">
    <location>
        <begin position="29"/>
        <end position="50"/>
    </location>
</feature>
<reference evidence="2 3" key="1">
    <citation type="submission" date="2018-10" db="EMBL/GenBank/DDBJ databases">
        <title>Robbsia sp. DHC34, isolated from soil.</title>
        <authorList>
            <person name="Gao Z.-H."/>
            <person name="Qiu L.-H."/>
        </authorList>
    </citation>
    <scope>NUCLEOTIDE SEQUENCE [LARGE SCALE GENOMIC DNA]</scope>
    <source>
        <strain evidence="2 3">DHC34</strain>
    </source>
</reference>
<sequence length="285" mass="29806">MSTIVYLPGAAAATGDAQAGDTSVASAASASGTSTKGTTTNAAAAPSSLASSMDAEQKTLLSTLENIDLGQDPAKAEVLKHWVRRVSEDRDISRMLKDNAGKPPFATASIYIDGMLRITPDERTALFALSADAHAAAPKTCVPVAQMIFANSTAVGAMSAADLGQFFDVVYDMLKQSAIDVPIATITPEQRAQGQQAVNQHAQDLLKNDPQSADAIALAAVDPYSATPESRCLIQAMGNRALLATPEPYRDWAIIAQFEQIKTSLAAMSHLGVHAAKPAQSAPQR</sequence>
<name>A0A494Y886_9BURK</name>
<proteinExistence type="predicted"/>
<comment type="caution">
    <text evidence="2">The sequence shown here is derived from an EMBL/GenBank/DDBJ whole genome shotgun (WGS) entry which is preliminary data.</text>
</comment>
<evidence type="ECO:0000313" key="2">
    <source>
        <dbReference type="EMBL" id="RKP57787.1"/>
    </source>
</evidence>
<dbReference type="Proteomes" id="UP000270342">
    <property type="component" value="Unassembled WGS sequence"/>
</dbReference>
<organism evidence="2 3">
    <name type="scientific">Pararobbsia silviterrae</name>
    <dbReference type="NCBI Taxonomy" id="1792498"/>
    <lineage>
        <taxon>Bacteria</taxon>
        <taxon>Pseudomonadati</taxon>
        <taxon>Pseudomonadota</taxon>
        <taxon>Betaproteobacteria</taxon>
        <taxon>Burkholderiales</taxon>
        <taxon>Burkholderiaceae</taxon>
        <taxon>Pararobbsia</taxon>
    </lineage>
</organism>
<protein>
    <submittedName>
        <fullName evidence="2">Uncharacterized protein</fullName>
    </submittedName>
</protein>
<evidence type="ECO:0000313" key="3">
    <source>
        <dbReference type="Proteomes" id="UP000270342"/>
    </source>
</evidence>
<gene>
    <name evidence="2" type="ORF">D7S86_07595</name>
</gene>
<dbReference type="AlphaFoldDB" id="A0A494Y886"/>
<keyword evidence="3" id="KW-1185">Reference proteome</keyword>